<evidence type="ECO:0000256" key="1">
    <source>
        <dbReference type="PROSITE-ProRule" id="PRU10141"/>
    </source>
</evidence>
<comment type="caution">
    <text evidence="2">The sequence shown here is derived from an EMBL/GenBank/DDBJ whole genome shotgun (WGS) entry which is preliminary data.</text>
</comment>
<reference evidence="2" key="1">
    <citation type="submission" date="2022-07" db="EMBL/GenBank/DDBJ databases">
        <title>Fungi with potential for degradation of polypropylene.</title>
        <authorList>
            <person name="Gostincar C."/>
        </authorList>
    </citation>
    <scope>NUCLEOTIDE SEQUENCE</scope>
    <source>
        <strain evidence="2">EXF-13287</strain>
    </source>
</reference>
<sequence>MDGSVLLNSDSTQACLHGDVCCLPGVRLATTSSPPPESIPNGLLVDEETVPGYNWKAFYPALPGDLLDNRYELKTKVGWGSSSAVWLAEDISLKRWRKPRKYTVIKITTCDNASDEDSNHELEIAKRTDAASPEHRGRAILCMANEVFSI</sequence>
<protein>
    <recommendedName>
        <fullName evidence="4">Protein kinase domain-containing protein</fullName>
    </recommendedName>
</protein>
<proteinExistence type="predicted"/>
<dbReference type="EMBL" id="JANBVN010000007">
    <property type="protein sequence ID" value="KAJ9165083.1"/>
    <property type="molecule type" value="Genomic_DNA"/>
</dbReference>
<accession>A0AA38S269</accession>
<evidence type="ECO:0000313" key="3">
    <source>
        <dbReference type="Proteomes" id="UP001174691"/>
    </source>
</evidence>
<dbReference type="PROSITE" id="PS00107">
    <property type="entry name" value="PROTEIN_KINASE_ATP"/>
    <property type="match status" value="1"/>
</dbReference>
<evidence type="ECO:0000313" key="2">
    <source>
        <dbReference type="EMBL" id="KAJ9165083.1"/>
    </source>
</evidence>
<dbReference type="GO" id="GO:0005524">
    <property type="term" value="F:ATP binding"/>
    <property type="evidence" value="ECO:0007669"/>
    <property type="project" value="UniProtKB-UniRule"/>
</dbReference>
<keyword evidence="3" id="KW-1185">Reference proteome</keyword>
<keyword evidence="1" id="KW-0067">ATP-binding</keyword>
<evidence type="ECO:0008006" key="4">
    <source>
        <dbReference type="Google" id="ProtNLM"/>
    </source>
</evidence>
<gene>
    <name evidence="2" type="ORF">NKR19_g745</name>
</gene>
<dbReference type="AlphaFoldDB" id="A0AA38S269"/>
<dbReference type="Proteomes" id="UP001174691">
    <property type="component" value="Unassembled WGS sequence"/>
</dbReference>
<dbReference type="InterPro" id="IPR017441">
    <property type="entry name" value="Protein_kinase_ATP_BS"/>
</dbReference>
<dbReference type="InterPro" id="IPR011009">
    <property type="entry name" value="Kinase-like_dom_sf"/>
</dbReference>
<dbReference type="Gene3D" id="3.30.200.20">
    <property type="entry name" value="Phosphorylase Kinase, domain 1"/>
    <property type="match status" value="1"/>
</dbReference>
<dbReference type="SUPFAM" id="SSF56112">
    <property type="entry name" value="Protein kinase-like (PK-like)"/>
    <property type="match status" value="1"/>
</dbReference>
<dbReference type="Gene3D" id="1.10.510.10">
    <property type="entry name" value="Transferase(Phosphotransferase) domain 1"/>
    <property type="match status" value="1"/>
</dbReference>
<feature type="binding site" evidence="1">
    <location>
        <position position="106"/>
    </location>
    <ligand>
        <name>ATP</name>
        <dbReference type="ChEBI" id="CHEBI:30616"/>
    </ligand>
</feature>
<keyword evidence="1" id="KW-0547">Nucleotide-binding</keyword>
<organism evidence="2 3">
    <name type="scientific">Coniochaeta hoffmannii</name>
    <dbReference type="NCBI Taxonomy" id="91930"/>
    <lineage>
        <taxon>Eukaryota</taxon>
        <taxon>Fungi</taxon>
        <taxon>Dikarya</taxon>
        <taxon>Ascomycota</taxon>
        <taxon>Pezizomycotina</taxon>
        <taxon>Sordariomycetes</taxon>
        <taxon>Sordariomycetidae</taxon>
        <taxon>Coniochaetales</taxon>
        <taxon>Coniochaetaceae</taxon>
        <taxon>Coniochaeta</taxon>
    </lineage>
</organism>
<name>A0AA38S269_9PEZI</name>